<dbReference type="SUPFAM" id="SSF82171">
    <property type="entry name" value="DPP6 N-terminal domain-like"/>
    <property type="match status" value="1"/>
</dbReference>
<evidence type="ECO:0000256" key="1">
    <source>
        <dbReference type="SAM" id="MobiDB-lite"/>
    </source>
</evidence>
<feature type="region of interest" description="Disordered" evidence="1">
    <location>
        <begin position="62"/>
        <end position="85"/>
    </location>
</feature>
<protein>
    <submittedName>
        <fullName evidence="2">Uncharacterized protein</fullName>
    </submittedName>
</protein>
<feature type="compositionally biased region" description="Low complexity" evidence="1">
    <location>
        <begin position="62"/>
        <end position="82"/>
    </location>
</feature>
<evidence type="ECO:0000313" key="3">
    <source>
        <dbReference type="Proteomes" id="UP001501521"/>
    </source>
</evidence>
<dbReference type="RefSeq" id="WP_345577223.1">
    <property type="nucleotide sequence ID" value="NZ_BAABLV010000001.1"/>
</dbReference>
<sequence>MQLSDLKDLLDDTPSTTAVSPAAVAARIDRRRNLAQRATAAVAAVALVGSAGVALALRSGPDAVPAAPTASTTAPAPAATVTQTGSPVGAPLETFSECTIAMPESWLPLFEVGSTPGITAWLEQEGQTLTWHGDEVRVLTETADPATPEHTDGRHAAWVGDDGRVMVWDARMPEDAPVAVTGPDFSPVDSLNSFQLDDGVLWLSRTITHSDDYKRSGNWTGRVEAIELDGDRVPRLVVEAKGLDAVGLWDGAIQVMIDGGAITLYEPDGTVRDIPLPEELQTSRVLSHSDTALLLYDRSGTSSLYLLEEGKRYEINSPEGPAGTVSGDWALLSAHAPEARQTLVDLRNRVRVNLPDLDPSGNAYGLRDGVLWVDVQGLAHPIAVEDLPPVGCG</sequence>
<dbReference type="Proteomes" id="UP001501521">
    <property type="component" value="Unassembled WGS sequence"/>
</dbReference>
<evidence type="ECO:0000313" key="2">
    <source>
        <dbReference type="EMBL" id="GAA4888141.1"/>
    </source>
</evidence>
<proteinExistence type="predicted"/>
<comment type="caution">
    <text evidence="2">The sequence shown here is derived from an EMBL/GenBank/DDBJ whole genome shotgun (WGS) entry which is preliminary data.</text>
</comment>
<keyword evidence="3" id="KW-1185">Reference proteome</keyword>
<name>A0ABP9EWA3_9ACTN</name>
<accession>A0ABP9EWA3</accession>
<reference evidence="3" key="1">
    <citation type="journal article" date="2019" name="Int. J. Syst. Evol. Microbiol.">
        <title>The Global Catalogue of Microorganisms (GCM) 10K type strain sequencing project: providing services to taxonomists for standard genome sequencing and annotation.</title>
        <authorList>
            <consortium name="The Broad Institute Genomics Platform"/>
            <consortium name="The Broad Institute Genome Sequencing Center for Infectious Disease"/>
            <person name="Wu L."/>
            <person name="Ma J."/>
        </authorList>
    </citation>
    <scope>NUCLEOTIDE SEQUENCE [LARGE SCALE GENOMIC DNA]</scope>
    <source>
        <strain evidence="3">JCM 19125</strain>
    </source>
</reference>
<organism evidence="2 3">
    <name type="scientific">Tessaracoccus lubricantis</name>
    <dbReference type="NCBI Taxonomy" id="545543"/>
    <lineage>
        <taxon>Bacteria</taxon>
        <taxon>Bacillati</taxon>
        <taxon>Actinomycetota</taxon>
        <taxon>Actinomycetes</taxon>
        <taxon>Propionibacteriales</taxon>
        <taxon>Propionibacteriaceae</taxon>
        <taxon>Tessaracoccus</taxon>
    </lineage>
</organism>
<gene>
    <name evidence="2" type="ORF">GCM10025789_00450</name>
</gene>
<dbReference type="EMBL" id="BAABLV010000001">
    <property type="protein sequence ID" value="GAA4888141.1"/>
    <property type="molecule type" value="Genomic_DNA"/>
</dbReference>